<keyword evidence="6" id="KW-1035">Host cytoplasm</keyword>
<proteinExistence type="inferred from homology"/>
<name>A0A513PXV3_9ADEN</name>
<dbReference type="GO" id="GO:0030430">
    <property type="term" value="C:host cell cytoplasm"/>
    <property type="evidence" value="ECO:0007669"/>
    <property type="project" value="UniProtKB-SubCell"/>
</dbReference>
<evidence type="ECO:0000256" key="5">
    <source>
        <dbReference type="ARBA" id="ARBA00022562"/>
    </source>
</evidence>
<organism evidence="9">
    <name type="scientific">Porcine adenovirus</name>
    <dbReference type="NCBI Taxonomy" id="114326"/>
    <lineage>
        <taxon>Viruses</taxon>
        <taxon>Varidnaviria</taxon>
        <taxon>Bamfordvirae</taxon>
        <taxon>Preplasmiviricota</taxon>
        <taxon>Polisuviricotina</taxon>
        <taxon>Pharingeaviricetes</taxon>
        <taxon>Rowavirales</taxon>
        <taxon>Adenoviridae</taxon>
        <taxon>Mastadenovirus</taxon>
    </lineage>
</organism>
<comment type="subunit">
    <text evidence="8">Interacts with E1B-55k.</text>
</comment>
<dbReference type="EMBL" id="MK377457">
    <property type="protein sequence ID" value="QBA83641.1"/>
    <property type="molecule type" value="Genomic_DNA"/>
</dbReference>
<comment type="similarity">
    <text evidence="3">Belongs to the adenoviridae E4 30 to 34 kDa protein family.</text>
</comment>
<evidence type="ECO:0000256" key="7">
    <source>
        <dbReference type="ARBA" id="ARBA00044723"/>
    </source>
</evidence>
<protein>
    <submittedName>
        <fullName evidence="9">253R protein</fullName>
    </submittedName>
</protein>
<dbReference type="Pfam" id="PF04528">
    <property type="entry name" value="Adeno_E4_34"/>
    <property type="match status" value="1"/>
</dbReference>
<reference evidence="9" key="1">
    <citation type="submission" date="2018-12" db="EMBL/GenBank/DDBJ databases">
        <title>A reference catalog of porcine virome.</title>
        <authorList>
            <person name="He B."/>
            <person name="Tu C."/>
        </authorList>
    </citation>
    <scope>NUCLEOTIDE SEQUENCE</scope>
    <source>
        <strain evidence="9">PoAdV_VIRES_HuN02_C8</strain>
    </source>
</reference>
<evidence type="ECO:0000256" key="6">
    <source>
        <dbReference type="ARBA" id="ARBA00023200"/>
    </source>
</evidence>
<evidence type="ECO:0000256" key="8">
    <source>
        <dbReference type="ARBA" id="ARBA00044760"/>
    </source>
</evidence>
<evidence type="ECO:0000313" key="9">
    <source>
        <dbReference type="EMBL" id="QBA83641.1"/>
    </source>
</evidence>
<dbReference type="InterPro" id="IPR007615">
    <property type="entry name" value="Adenovirus_E4_30/34"/>
</dbReference>
<evidence type="ECO:0000256" key="1">
    <source>
        <dbReference type="ARBA" id="ARBA00004147"/>
    </source>
</evidence>
<sequence>MEEWVIPTTGYECHNLRGNHGTDFITSPPSAVCFAMCLEFPVPWKQILTRHELLYLEEYLCDSIELEVSSVCTNYGQDCGRCIASWELHCHCPDKMSLQCLSARKVIVGLFREVLNGTCYNNMFWFYREYVNRGMPERLLYTGSVMFRGIHLIFIRILLDSDSIRIRKLNCGACVFYEGMYCNYLILLCKSCKHMSEIQARVCARRTRLVLKRASLLCDGCKGGSLKEVWRQRELLRVMKYGKNVSKSFIKFL</sequence>
<evidence type="ECO:0000256" key="4">
    <source>
        <dbReference type="ARBA" id="ARBA00022518"/>
    </source>
</evidence>
<evidence type="ECO:0000256" key="2">
    <source>
        <dbReference type="ARBA" id="ARBA00004192"/>
    </source>
</evidence>
<accession>A0A513PXV3</accession>
<dbReference type="GO" id="GO:0042025">
    <property type="term" value="C:host cell nucleus"/>
    <property type="evidence" value="ECO:0007669"/>
    <property type="project" value="UniProtKB-SubCell"/>
</dbReference>
<evidence type="ECO:0000256" key="3">
    <source>
        <dbReference type="ARBA" id="ARBA00006872"/>
    </source>
</evidence>
<keyword evidence="5" id="KW-1048">Host nucleus</keyword>
<keyword evidence="4" id="KW-0244">Early protein</keyword>
<comment type="subcellular location">
    <subcellularLocation>
        <location evidence="2">Host cytoplasm</location>
    </subcellularLocation>
    <subcellularLocation>
        <location evidence="1">Host nucleus</location>
    </subcellularLocation>
</comment>
<comment type="function">
    <text evidence="7">Plays a major role to prevent cellular inhibition of viral genome replication by nuclear bodies. Assembles an SCF-like E3 ubiquitin ligase complex based on the cellular proteins ELOB, ELOC, CUL5 and RBX1, in cooperation with viral E1B-55K. This viral RING-type ligase ubiquitinates cellular substrates prior to proteasomal degradation: p53/TP53, LIG4, MRE11-RAD50-NBS1 (MRN) complex, ITGA3, DAXX and BLM.</text>
</comment>